<dbReference type="KEGG" id="nsa:Nitsa_1887"/>
<evidence type="ECO:0000313" key="7">
    <source>
        <dbReference type="EMBL" id="ADV47131.1"/>
    </source>
</evidence>
<keyword evidence="4" id="KW-0411">Iron-sulfur</keyword>
<dbReference type="PANTHER" id="PTHR43742">
    <property type="entry name" value="TRIMETHYLAMINE-N-OXIDE REDUCTASE"/>
    <property type="match status" value="1"/>
</dbReference>
<dbReference type="SUPFAM" id="SSF53706">
    <property type="entry name" value="Formate dehydrogenase/DMSO reductase, domains 1-3"/>
    <property type="match status" value="1"/>
</dbReference>
<evidence type="ECO:0000256" key="1">
    <source>
        <dbReference type="ARBA" id="ARBA00010312"/>
    </source>
</evidence>
<dbReference type="GO" id="GO:0016491">
    <property type="term" value="F:oxidoreductase activity"/>
    <property type="evidence" value="ECO:0007669"/>
    <property type="project" value="InterPro"/>
</dbReference>
<gene>
    <name evidence="7" type="ordered locus">Nitsa_1887</name>
</gene>
<dbReference type="GO" id="GO:0043546">
    <property type="term" value="F:molybdopterin cofactor binding"/>
    <property type="evidence" value="ECO:0007669"/>
    <property type="project" value="InterPro"/>
</dbReference>
<dbReference type="SUPFAM" id="SSF50692">
    <property type="entry name" value="ADC-like"/>
    <property type="match status" value="1"/>
</dbReference>
<keyword evidence="2" id="KW-0479">Metal-binding</keyword>
<keyword evidence="3" id="KW-0408">Iron</keyword>
<dbReference type="GO" id="GO:0046872">
    <property type="term" value="F:metal ion binding"/>
    <property type="evidence" value="ECO:0007669"/>
    <property type="project" value="UniProtKB-KW"/>
</dbReference>
<reference evidence="8" key="2">
    <citation type="submission" date="2011-01" db="EMBL/GenBank/DDBJ databases">
        <title>The complete genome of Nitratifractor salsuginis DSM 16511.</title>
        <authorList>
            <consortium name="US DOE Joint Genome Institute (JGI-PGF)"/>
            <person name="Lucas S."/>
            <person name="Copeland A."/>
            <person name="Lapidus A."/>
            <person name="Bruce D."/>
            <person name="Goodwin L."/>
            <person name="Pitluck S."/>
            <person name="Kyrpides N."/>
            <person name="Mavromatis K."/>
            <person name="Ivanova N."/>
            <person name="Mikhailova N."/>
            <person name="Zeytun A."/>
            <person name="Detter J.C."/>
            <person name="Tapia R."/>
            <person name="Han C."/>
            <person name="Land M."/>
            <person name="Hauser L."/>
            <person name="Markowitz V."/>
            <person name="Cheng J.-F."/>
            <person name="Hugenholtz P."/>
            <person name="Woyke T."/>
            <person name="Wu D."/>
            <person name="Tindall B."/>
            <person name="Schuetze A."/>
            <person name="Brambilla E."/>
            <person name="Klenk H.-P."/>
            <person name="Eisen J.A."/>
        </authorList>
    </citation>
    <scope>NUCLEOTIDE SEQUENCE [LARGE SCALE GENOMIC DNA]</scope>
    <source>
        <strain evidence="8">DSM 16511 / JCM 12458 / E9I37-1</strain>
    </source>
</reference>
<feature type="domain" description="Molybdopterin oxidoreductase" evidence="5">
    <location>
        <begin position="61"/>
        <end position="403"/>
    </location>
</feature>
<dbReference type="STRING" id="749222.Nitsa_1887"/>
<organism evidence="7 8">
    <name type="scientific">Nitratifractor salsuginis (strain DSM 16511 / JCM 12458 / E9I37-1)</name>
    <dbReference type="NCBI Taxonomy" id="749222"/>
    <lineage>
        <taxon>Bacteria</taxon>
        <taxon>Pseudomonadati</taxon>
        <taxon>Campylobacterota</taxon>
        <taxon>Epsilonproteobacteria</taxon>
        <taxon>Campylobacterales</taxon>
        <taxon>Sulfurovaceae</taxon>
        <taxon>Nitratifractor</taxon>
    </lineage>
</organism>
<dbReference type="Gene3D" id="3.40.228.10">
    <property type="entry name" value="Dimethylsulfoxide Reductase, domain 2"/>
    <property type="match status" value="1"/>
</dbReference>
<feature type="domain" description="Molybdopterin dinucleotide-binding" evidence="6">
    <location>
        <begin position="528"/>
        <end position="588"/>
    </location>
</feature>
<dbReference type="Proteomes" id="UP000008633">
    <property type="component" value="Chromosome"/>
</dbReference>
<dbReference type="CDD" id="cd02775">
    <property type="entry name" value="MopB_CT"/>
    <property type="match status" value="1"/>
</dbReference>
<dbReference type="Gene3D" id="3.40.50.740">
    <property type="match status" value="1"/>
</dbReference>
<dbReference type="Gene3D" id="2.40.40.20">
    <property type="match status" value="1"/>
</dbReference>
<evidence type="ECO:0000259" key="6">
    <source>
        <dbReference type="Pfam" id="PF01568"/>
    </source>
</evidence>
<dbReference type="Pfam" id="PF00384">
    <property type="entry name" value="Molybdopterin"/>
    <property type="match status" value="1"/>
</dbReference>
<evidence type="ECO:0000259" key="5">
    <source>
        <dbReference type="Pfam" id="PF00384"/>
    </source>
</evidence>
<evidence type="ECO:0000256" key="2">
    <source>
        <dbReference type="ARBA" id="ARBA00022723"/>
    </source>
</evidence>
<dbReference type="EMBL" id="CP002452">
    <property type="protein sequence ID" value="ADV47131.1"/>
    <property type="molecule type" value="Genomic_DNA"/>
</dbReference>
<name>E6X262_NITSE</name>
<dbReference type="InterPro" id="IPR009010">
    <property type="entry name" value="Asp_de-COase-like_dom_sf"/>
</dbReference>
<sequence length="597" mass="66896">MIQTACPLDCWDACAITCDSSRPDKLVATPGHPMYNGALCTLLNRSIHEAPRIEKPRIDGREVSMEEALDAVAEALKAKNPLLWRGSGNLGVMQSVTNLLIERLGGTLTHGSLCDGPGQAGIREGRGINRQLPPEQIAKAEVVVVWGRNLPVTNVHLMPFIEGKKLVVIDPVRTKLAQRADLHIQLKPRTDVYLALLLARFITMEDTQNDAWLEEWGPDFDEFYDFTRSFRIKALLEYMGLSLDDMGDLLTFLQQDRVVFLVGGGVQKYSIGHYALWAIDSLAATLGLFGREGCGVSFLGESRQGFKDPFAVKTPTVPMVTTPFEKFETVLVQGGNPAASMPASEKVVESLKAVKNLIYFGLYENETSELARIVIPAKNFLEKRDLRLSYGHPYVTVMNQAVESGIGISEYDFTAELFRRLGLEGLRREEEYLQEWIAQCRREGDWLLLPDYEELPYAEGFGEEGGDAFAFMDDFDDEFEDTRRFRKARKLKPRDEEITEFWLLTPKQNKSLNTQFHRPESVHVPPTTGIEEGAQITVRSEHGSVTLTAHIDERLRPDCVLIPAGTRGVNRLTPPILSEEGDGACYQEVKVTLESEE</sequence>
<keyword evidence="8" id="KW-1185">Reference proteome</keyword>
<accession>E6X262</accession>
<dbReference type="eggNOG" id="COG0243">
    <property type="taxonomic scope" value="Bacteria"/>
</dbReference>
<dbReference type="RefSeq" id="WP_013554816.1">
    <property type="nucleotide sequence ID" value="NC_014935.1"/>
</dbReference>
<comment type="similarity">
    <text evidence="1">Belongs to the prokaryotic molybdopterin-containing oxidoreductase family.</text>
</comment>
<dbReference type="Pfam" id="PF01568">
    <property type="entry name" value="Molydop_binding"/>
    <property type="match status" value="1"/>
</dbReference>
<dbReference type="InterPro" id="IPR006657">
    <property type="entry name" value="MoPterin_dinucl-bd_dom"/>
</dbReference>
<evidence type="ECO:0000256" key="4">
    <source>
        <dbReference type="ARBA" id="ARBA00023014"/>
    </source>
</evidence>
<dbReference type="InterPro" id="IPR050612">
    <property type="entry name" value="Prok_Mopterin_Oxidored"/>
</dbReference>
<evidence type="ECO:0000256" key="3">
    <source>
        <dbReference type="ARBA" id="ARBA00023004"/>
    </source>
</evidence>
<dbReference type="GO" id="GO:0051536">
    <property type="term" value="F:iron-sulfur cluster binding"/>
    <property type="evidence" value="ECO:0007669"/>
    <property type="project" value="UniProtKB-KW"/>
</dbReference>
<dbReference type="HOGENOM" id="CLU_000422_13_3_7"/>
<dbReference type="PANTHER" id="PTHR43742:SF6">
    <property type="entry name" value="OXIDOREDUCTASE YYAE-RELATED"/>
    <property type="match status" value="1"/>
</dbReference>
<dbReference type="Gene3D" id="3.30.2070.10">
    <property type="entry name" value="Formate dehydrogenase/DMSO reductase"/>
    <property type="match status" value="1"/>
</dbReference>
<reference evidence="7 8" key="1">
    <citation type="journal article" date="2011" name="Stand. Genomic Sci.">
        <title>Complete genome sequence of Nitratifractor salsuginis type strain (E9I37-1).</title>
        <authorList>
            <person name="Anderson I."/>
            <person name="Sikorski J."/>
            <person name="Zeytun A."/>
            <person name="Nolan M."/>
            <person name="Lapidus A."/>
            <person name="Lucas S."/>
            <person name="Hammon N."/>
            <person name="Deshpande S."/>
            <person name="Cheng J.F."/>
            <person name="Tapia R."/>
            <person name="Han C."/>
            <person name="Goodwin L."/>
            <person name="Pitluck S."/>
            <person name="Liolios K."/>
            <person name="Pagani I."/>
            <person name="Ivanova N."/>
            <person name="Huntemann M."/>
            <person name="Mavromatis K."/>
            <person name="Ovchinikova G."/>
            <person name="Pati A."/>
            <person name="Chen A."/>
            <person name="Palaniappan K."/>
            <person name="Land M."/>
            <person name="Hauser L."/>
            <person name="Brambilla E.M."/>
            <person name="Ngatchou-Djao O.D."/>
            <person name="Rohde M."/>
            <person name="Tindall B.J."/>
            <person name="Goker M."/>
            <person name="Detter J.C."/>
            <person name="Woyke T."/>
            <person name="Bristow J."/>
            <person name="Eisen J.A."/>
            <person name="Markowitz V."/>
            <person name="Hugenholtz P."/>
            <person name="Klenk H.P."/>
            <person name="Kyrpides N.C."/>
        </authorList>
    </citation>
    <scope>NUCLEOTIDE SEQUENCE [LARGE SCALE GENOMIC DNA]</scope>
    <source>
        <strain evidence="8">DSM 16511 / JCM 12458 / E9I37-1</strain>
    </source>
</reference>
<dbReference type="InterPro" id="IPR006656">
    <property type="entry name" value="Mopterin_OxRdtase"/>
</dbReference>
<dbReference type="OrthoDB" id="9810782at2"/>
<proteinExistence type="inferred from homology"/>
<evidence type="ECO:0000313" key="8">
    <source>
        <dbReference type="Proteomes" id="UP000008633"/>
    </source>
</evidence>
<dbReference type="AlphaFoldDB" id="E6X262"/>
<protein>
    <submittedName>
        <fullName evidence="7">Molybdopterin dinucleotide-binding region</fullName>
    </submittedName>
</protein>